<dbReference type="AlphaFoldDB" id="A0A3M7RVM7"/>
<dbReference type="Proteomes" id="UP000276133">
    <property type="component" value="Unassembled WGS sequence"/>
</dbReference>
<keyword evidence="3" id="KW-1185">Reference proteome</keyword>
<accession>A0A3M7RVM7</accession>
<comment type="caution">
    <text evidence="2">The sequence shown here is derived from an EMBL/GenBank/DDBJ whole genome shotgun (WGS) entry which is preliminary data.</text>
</comment>
<evidence type="ECO:0000313" key="3">
    <source>
        <dbReference type="Proteomes" id="UP000276133"/>
    </source>
</evidence>
<name>A0A3M7RVM7_BRAPC</name>
<proteinExistence type="predicted"/>
<dbReference type="EMBL" id="REGN01002533">
    <property type="protein sequence ID" value="RNA27499.1"/>
    <property type="molecule type" value="Genomic_DNA"/>
</dbReference>
<keyword evidence="1" id="KW-0472">Membrane</keyword>
<evidence type="ECO:0000256" key="1">
    <source>
        <dbReference type="SAM" id="Phobius"/>
    </source>
</evidence>
<keyword evidence="1" id="KW-0812">Transmembrane</keyword>
<reference evidence="2 3" key="1">
    <citation type="journal article" date="2018" name="Sci. Rep.">
        <title>Genomic signatures of local adaptation to the degree of environmental predictability in rotifers.</title>
        <authorList>
            <person name="Franch-Gras L."/>
            <person name="Hahn C."/>
            <person name="Garcia-Roger E.M."/>
            <person name="Carmona M.J."/>
            <person name="Serra M."/>
            <person name="Gomez A."/>
        </authorList>
    </citation>
    <scope>NUCLEOTIDE SEQUENCE [LARGE SCALE GENOMIC DNA]</scope>
    <source>
        <strain evidence="2">HYR1</strain>
    </source>
</reference>
<keyword evidence="1" id="KW-1133">Transmembrane helix</keyword>
<feature type="transmembrane region" description="Helical" evidence="1">
    <location>
        <begin position="49"/>
        <end position="69"/>
    </location>
</feature>
<gene>
    <name evidence="2" type="ORF">BpHYR1_050268</name>
</gene>
<sequence>MTHLNLNKENRIIRNSFWIILFLKSQIPLKKKEQIGSRHIHLQVSFKLLNIILFKIYNQLPMLFFLIAYGSVQNHTLKMSETVYDLRHLTQCVDHKKYTKLNFLKKHFLVSIAIESLNPSFIGNKIYQKFNENYQTFQLLFLDENQ</sequence>
<evidence type="ECO:0008006" key="4">
    <source>
        <dbReference type="Google" id="ProtNLM"/>
    </source>
</evidence>
<protein>
    <recommendedName>
        <fullName evidence="4">Transmembrane protein</fullName>
    </recommendedName>
</protein>
<organism evidence="2 3">
    <name type="scientific">Brachionus plicatilis</name>
    <name type="common">Marine rotifer</name>
    <name type="synonym">Brachionus muelleri</name>
    <dbReference type="NCBI Taxonomy" id="10195"/>
    <lineage>
        <taxon>Eukaryota</taxon>
        <taxon>Metazoa</taxon>
        <taxon>Spiralia</taxon>
        <taxon>Gnathifera</taxon>
        <taxon>Rotifera</taxon>
        <taxon>Eurotatoria</taxon>
        <taxon>Monogononta</taxon>
        <taxon>Pseudotrocha</taxon>
        <taxon>Ploima</taxon>
        <taxon>Brachionidae</taxon>
        <taxon>Brachionus</taxon>
    </lineage>
</organism>
<evidence type="ECO:0000313" key="2">
    <source>
        <dbReference type="EMBL" id="RNA27499.1"/>
    </source>
</evidence>